<dbReference type="SMART" id="SM00954">
    <property type="entry name" value="RelA_SpoT"/>
    <property type="match status" value="1"/>
</dbReference>
<dbReference type="Proteomes" id="UP001501480">
    <property type="component" value="Unassembled WGS sequence"/>
</dbReference>
<dbReference type="PANTHER" id="PTHR47837">
    <property type="entry name" value="GTP PYROPHOSPHOKINASE YJBM"/>
    <property type="match status" value="1"/>
</dbReference>
<dbReference type="EMBL" id="BAAAPY010000001">
    <property type="protein sequence ID" value="GAA2068869.1"/>
    <property type="molecule type" value="Genomic_DNA"/>
</dbReference>
<dbReference type="InterPro" id="IPR043519">
    <property type="entry name" value="NT_sf"/>
</dbReference>
<evidence type="ECO:0000313" key="2">
    <source>
        <dbReference type="EMBL" id="GAA2068869.1"/>
    </source>
</evidence>
<dbReference type="InterPro" id="IPR007685">
    <property type="entry name" value="RelA_SpoT"/>
</dbReference>
<feature type="domain" description="RelA/SpoT" evidence="1">
    <location>
        <begin position="71"/>
        <end position="194"/>
    </location>
</feature>
<evidence type="ECO:0000313" key="3">
    <source>
        <dbReference type="Proteomes" id="UP001501480"/>
    </source>
</evidence>
<organism evidence="2 3">
    <name type="scientific">Aeromicrobium halocynthiae</name>
    <dbReference type="NCBI Taxonomy" id="560557"/>
    <lineage>
        <taxon>Bacteria</taxon>
        <taxon>Bacillati</taxon>
        <taxon>Actinomycetota</taxon>
        <taxon>Actinomycetes</taxon>
        <taxon>Propionibacteriales</taxon>
        <taxon>Nocardioidaceae</taxon>
        <taxon>Aeromicrobium</taxon>
    </lineage>
</organism>
<gene>
    <name evidence="2" type="ORF">GCM10009821_01040</name>
</gene>
<dbReference type="Pfam" id="PF04607">
    <property type="entry name" value="RelA_SpoT"/>
    <property type="match status" value="1"/>
</dbReference>
<accession>A0ABP5HB74</accession>
<dbReference type="PANTHER" id="PTHR47837:SF2">
    <property type="entry name" value="GTP PYROPHOSPHOKINASE YWAC"/>
    <property type="match status" value="1"/>
</dbReference>
<evidence type="ECO:0000259" key="1">
    <source>
        <dbReference type="SMART" id="SM00954"/>
    </source>
</evidence>
<dbReference type="InterPro" id="IPR052366">
    <property type="entry name" value="GTP_Pyrophosphokinase"/>
</dbReference>
<dbReference type="CDD" id="cd05399">
    <property type="entry name" value="NT_Rel-Spo_like"/>
    <property type="match status" value="1"/>
</dbReference>
<dbReference type="RefSeq" id="WP_344323029.1">
    <property type="nucleotide sequence ID" value="NZ_BAAAPY010000001.1"/>
</dbReference>
<keyword evidence="3" id="KW-1185">Reference proteome</keyword>
<comment type="caution">
    <text evidence="2">The sequence shown here is derived from an EMBL/GenBank/DDBJ whole genome shotgun (WGS) entry which is preliminary data.</text>
</comment>
<proteinExistence type="predicted"/>
<dbReference type="Gene3D" id="3.30.460.10">
    <property type="entry name" value="Beta Polymerase, domain 2"/>
    <property type="match status" value="1"/>
</dbReference>
<reference evidence="3" key="1">
    <citation type="journal article" date="2019" name="Int. J. Syst. Evol. Microbiol.">
        <title>The Global Catalogue of Microorganisms (GCM) 10K type strain sequencing project: providing services to taxonomists for standard genome sequencing and annotation.</title>
        <authorList>
            <consortium name="The Broad Institute Genomics Platform"/>
            <consortium name="The Broad Institute Genome Sequencing Center for Infectious Disease"/>
            <person name="Wu L."/>
            <person name="Ma J."/>
        </authorList>
    </citation>
    <scope>NUCLEOTIDE SEQUENCE [LARGE SCALE GENOMIC DNA]</scope>
    <source>
        <strain evidence="3">JCM 15749</strain>
    </source>
</reference>
<dbReference type="Gene3D" id="1.10.287.860">
    <property type="entry name" value="Nucleotidyltransferase"/>
    <property type="match status" value="1"/>
</dbReference>
<sequence length="270" mass="30404">MEPLATSSLELVDTDPDAVISIGDLRTLRQEFTRFMLRHRFAMEEVVTKLSILRDEFAVMHETNPIEHIASRLKSPDSLAEKMERKGTRPTFASIRETITDIAGVRVTCSFVSDVYRVFELITNQSDLSVLDVRDYIATPKENGYRSLHVLLEVPVYLSDGAVPVTVEVQFRTIAMDFWASLEHKIHYKYRGQVPDDLQERLCEAADSAHALDARMESLHDEVRGLGDDGVETLTEEIRGDLVTGDELVPTDALIDQLRRLSSDGTDQPG</sequence>
<name>A0ABP5HB74_9ACTN</name>
<protein>
    <submittedName>
        <fullName evidence="2">GTP pyrophosphokinase family protein</fullName>
    </submittedName>
</protein>
<dbReference type="SUPFAM" id="SSF81301">
    <property type="entry name" value="Nucleotidyltransferase"/>
    <property type="match status" value="1"/>
</dbReference>